<dbReference type="AlphaFoldDB" id="A0A1I4P806"/>
<dbReference type="EMBL" id="FOUF01000010">
    <property type="protein sequence ID" value="SFM23994.1"/>
    <property type="molecule type" value="Genomic_DNA"/>
</dbReference>
<keyword evidence="2" id="KW-1185">Reference proteome</keyword>
<evidence type="ECO:0000313" key="1">
    <source>
        <dbReference type="EMBL" id="SFM23994.1"/>
    </source>
</evidence>
<reference evidence="1 2" key="1">
    <citation type="submission" date="2016-10" db="EMBL/GenBank/DDBJ databases">
        <authorList>
            <person name="de Groot N.N."/>
        </authorList>
    </citation>
    <scope>NUCLEOTIDE SEQUENCE [LARGE SCALE GENOMIC DNA]</scope>
    <source>
        <strain evidence="1 2">Nm146</strain>
    </source>
</reference>
<accession>A0A1I4P806</accession>
<evidence type="ECO:0000313" key="2">
    <source>
        <dbReference type="Proteomes" id="UP000199561"/>
    </source>
</evidence>
<name>A0A1I4P806_9PROT</name>
<sequence>MNQINMHKRIRFAFHDDLLTLNINHAVMLLKGTNYRLHFQGIKHFFNEINMANSKMGHS</sequence>
<protein>
    <submittedName>
        <fullName evidence="1">Uncharacterized protein</fullName>
    </submittedName>
</protein>
<organism evidence="1 2">
    <name type="scientific">Nitrosomonas nitrosa</name>
    <dbReference type="NCBI Taxonomy" id="52442"/>
    <lineage>
        <taxon>Bacteria</taxon>
        <taxon>Pseudomonadati</taxon>
        <taxon>Pseudomonadota</taxon>
        <taxon>Betaproteobacteria</taxon>
        <taxon>Nitrosomonadales</taxon>
        <taxon>Nitrosomonadaceae</taxon>
        <taxon>Nitrosomonas</taxon>
    </lineage>
</organism>
<dbReference type="Proteomes" id="UP000199561">
    <property type="component" value="Unassembled WGS sequence"/>
</dbReference>
<proteinExistence type="predicted"/>
<gene>
    <name evidence="1" type="ORF">SAMN05421880_11041</name>
</gene>